<gene>
    <name evidence="2" type="ORF">PGLA1383_LOCUS53959</name>
</gene>
<evidence type="ECO:0000313" key="3">
    <source>
        <dbReference type="Proteomes" id="UP000654075"/>
    </source>
</evidence>
<dbReference type="OrthoDB" id="196820at2759"/>
<accession>A0A813HLF5</accession>
<name>A0A813HLF5_POLGL</name>
<comment type="caution">
    <text evidence="2">The sequence shown here is derived from an EMBL/GenBank/DDBJ whole genome shotgun (WGS) entry which is preliminary data.</text>
</comment>
<evidence type="ECO:0000256" key="1">
    <source>
        <dbReference type="SAM" id="MobiDB-lite"/>
    </source>
</evidence>
<reference evidence="2" key="1">
    <citation type="submission" date="2021-02" db="EMBL/GenBank/DDBJ databases">
        <authorList>
            <person name="Dougan E. K."/>
            <person name="Rhodes N."/>
            <person name="Thang M."/>
            <person name="Chan C."/>
        </authorList>
    </citation>
    <scope>NUCLEOTIDE SEQUENCE</scope>
</reference>
<sequence length="295" mass="32692">MACLERLSVLANRLCGGEQVQGASVAATRVDAEDAVATFQGRPLPYAGMSTLSEEDLEVVRLRHLYRKDVPGDSQGLAQQIVGGGRRCRHGWPQAIVYDPLYRERPGKHFRLGDTTRLTCPLLVGAIDKMEKKGAMEAYNERLLRDPEWHSNFAEINEAHRLLRLSLVADRPEEMRSVRELYGETTFGVAMGAGLASMRPDAKADVKCLHAQVGDELIRGGNNLIAQQTLRDIEEQGISVDGTDDCCDNCNLQVPLEDARWRLGKCKNTAGKRLSRQRKGDQVQKTRNGGQQPGE</sequence>
<feature type="region of interest" description="Disordered" evidence="1">
    <location>
        <begin position="272"/>
        <end position="295"/>
    </location>
</feature>
<feature type="compositionally biased region" description="Polar residues" evidence="1">
    <location>
        <begin position="285"/>
        <end position="295"/>
    </location>
</feature>
<dbReference type="AlphaFoldDB" id="A0A813HLF5"/>
<dbReference type="InterPro" id="IPR007511">
    <property type="entry name" value="DUF501"/>
</dbReference>
<dbReference type="Pfam" id="PF04417">
    <property type="entry name" value="DUF501"/>
    <property type="match status" value="1"/>
</dbReference>
<keyword evidence="3" id="KW-1185">Reference proteome</keyword>
<organism evidence="2 3">
    <name type="scientific">Polarella glacialis</name>
    <name type="common">Dinoflagellate</name>
    <dbReference type="NCBI Taxonomy" id="89957"/>
    <lineage>
        <taxon>Eukaryota</taxon>
        <taxon>Sar</taxon>
        <taxon>Alveolata</taxon>
        <taxon>Dinophyceae</taxon>
        <taxon>Suessiales</taxon>
        <taxon>Suessiaceae</taxon>
        <taxon>Polarella</taxon>
    </lineage>
</organism>
<dbReference type="Proteomes" id="UP000654075">
    <property type="component" value="Unassembled WGS sequence"/>
</dbReference>
<dbReference type="EMBL" id="CAJNNV010032081">
    <property type="protein sequence ID" value="CAE8638862.1"/>
    <property type="molecule type" value="Genomic_DNA"/>
</dbReference>
<evidence type="ECO:0000313" key="2">
    <source>
        <dbReference type="EMBL" id="CAE8638862.1"/>
    </source>
</evidence>
<proteinExistence type="predicted"/>
<protein>
    <submittedName>
        <fullName evidence="2">Uncharacterized protein</fullName>
    </submittedName>
</protein>